<keyword evidence="2" id="KW-0294">Fucose metabolism</keyword>
<keyword evidence="4" id="KW-1133">Transmembrane helix</keyword>
<evidence type="ECO:0000256" key="2">
    <source>
        <dbReference type="ARBA" id="ARBA00023253"/>
    </source>
</evidence>
<accession>E4YX35</accession>
<evidence type="ECO:0000256" key="3">
    <source>
        <dbReference type="ARBA" id="ARBA00023277"/>
    </source>
</evidence>
<dbReference type="Gene3D" id="3.40.50.11350">
    <property type="match status" value="1"/>
</dbReference>
<organism evidence="5">
    <name type="scientific">Oikopleura dioica</name>
    <name type="common">Tunicate</name>
    <dbReference type="NCBI Taxonomy" id="34765"/>
    <lineage>
        <taxon>Eukaryota</taxon>
        <taxon>Metazoa</taxon>
        <taxon>Chordata</taxon>
        <taxon>Tunicata</taxon>
        <taxon>Appendicularia</taxon>
        <taxon>Copelata</taxon>
        <taxon>Oikopleuridae</taxon>
        <taxon>Oikopleura</taxon>
    </lineage>
</organism>
<dbReference type="AlphaFoldDB" id="E4YX35"/>
<gene>
    <name evidence="5" type="ORF">GSOID_T00020622001</name>
</gene>
<dbReference type="CDD" id="cd11296">
    <property type="entry name" value="O-FucT_like"/>
    <property type="match status" value="1"/>
</dbReference>
<name>E4YX35_OIKDI</name>
<dbReference type="Proteomes" id="UP000011014">
    <property type="component" value="Unassembled WGS sequence"/>
</dbReference>
<dbReference type="GO" id="GO:0006004">
    <property type="term" value="P:fucose metabolic process"/>
    <property type="evidence" value="ECO:0007669"/>
    <property type="project" value="UniProtKB-KW"/>
</dbReference>
<proteinExistence type="predicted"/>
<dbReference type="PANTHER" id="PTHR13398">
    <property type="entry name" value="GDP-FUCOSE PROTEIN O-FUCOSYLTRANSFERASE 2"/>
    <property type="match status" value="1"/>
</dbReference>
<evidence type="ECO:0000313" key="5">
    <source>
        <dbReference type="EMBL" id="CBY40018.1"/>
    </source>
</evidence>
<evidence type="ECO:0008006" key="6">
    <source>
        <dbReference type="Google" id="ProtNLM"/>
    </source>
</evidence>
<reference evidence="5" key="1">
    <citation type="journal article" date="2010" name="Science">
        <title>Plasticity of animal genome architecture unmasked by rapid evolution of a pelagic tunicate.</title>
        <authorList>
            <person name="Denoeud F."/>
            <person name="Henriet S."/>
            <person name="Mungpakdee S."/>
            <person name="Aury J.M."/>
            <person name="Da Silva C."/>
            <person name="Brinkmann H."/>
            <person name="Mikhaleva J."/>
            <person name="Olsen L.C."/>
            <person name="Jubin C."/>
            <person name="Canestro C."/>
            <person name="Bouquet J.M."/>
            <person name="Danks G."/>
            <person name="Poulain J."/>
            <person name="Campsteijn C."/>
            <person name="Adamski M."/>
            <person name="Cross I."/>
            <person name="Yadetie F."/>
            <person name="Muffato M."/>
            <person name="Louis A."/>
            <person name="Butcher S."/>
            <person name="Tsagkogeorga G."/>
            <person name="Konrad A."/>
            <person name="Singh S."/>
            <person name="Jensen M.F."/>
            <person name="Cong E.H."/>
            <person name="Eikeseth-Otteraa H."/>
            <person name="Noel B."/>
            <person name="Anthouard V."/>
            <person name="Porcel B.M."/>
            <person name="Kachouri-Lafond R."/>
            <person name="Nishino A."/>
            <person name="Ugolini M."/>
            <person name="Chourrout P."/>
            <person name="Nishida H."/>
            <person name="Aasland R."/>
            <person name="Huzurbazar S."/>
            <person name="Westhof E."/>
            <person name="Delsuc F."/>
            <person name="Lehrach H."/>
            <person name="Reinhardt R."/>
            <person name="Weissenbach J."/>
            <person name="Roy S.W."/>
            <person name="Artiguenave F."/>
            <person name="Postlethwait J.H."/>
            <person name="Manak J.R."/>
            <person name="Thompson E.M."/>
            <person name="Jaillon O."/>
            <person name="Du Pasquier L."/>
            <person name="Boudinot P."/>
            <person name="Liberles D.A."/>
            <person name="Volff J.N."/>
            <person name="Philippe H."/>
            <person name="Lenhard B."/>
            <person name="Roest Crollius H."/>
            <person name="Wincker P."/>
            <person name="Chourrout D."/>
        </authorList>
    </citation>
    <scope>NUCLEOTIDE SEQUENCE [LARGE SCALE GENOMIC DNA]</scope>
</reference>
<evidence type="ECO:0000256" key="1">
    <source>
        <dbReference type="ARBA" id="ARBA00022679"/>
    </source>
</evidence>
<keyword evidence="4" id="KW-0812">Transmembrane</keyword>
<dbReference type="EMBL" id="FN655741">
    <property type="protein sequence ID" value="CBY40018.1"/>
    <property type="molecule type" value="Genomic_DNA"/>
</dbReference>
<evidence type="ECO:0000256" key="4">
    <source>
        <dbReference type="SAM" id="Phobius"/>
    </source>
</evidence>
<keyword evidence="4" id="KW-0472">Membrane</keyword>
<keyword evidence="3" id="KW-0119">Carbohydrate metabolism</keyword>
<dbReference type="InterPro" id="IPR045130">
    <property type="entry name" value="OFUT2-like"/>
</dbReference>
<protein>
    <recommendedName>
        <fullName evidence="6">Peptide-O-fucosyltransferase</fullName>
    </recommendedName>
</protein>
<feature type="transmembrane region" description="Helical" evidence="4">
    <location>
        <begin position="7"/>
        <end position="25"/>
    </location>
</feature>
<keyword evidence="1" id="KW-0808">Transferase</keyword>
<dbReference type="GO" id="GO:0046922">
    <property type="term" value="F:peptide-O-fucosyltransferase activity"/>
    <property type="evidence" value="ECO:0007669"/>
    <property type="project" value="InterPro"/>
</dbReference>
<sequence length="502" mass="59043">MTRHKNVITVGVLLIILYFGYVKLFNVMEEIEYEFDPLKELERIQQEEADEAERFLGDDQETTTFKIIYQVTPTEPEVVSDQSETLSEKLPARIASKSVCPDFAENFRKSSSAPKYNLNENRLISHFVSNGPNNQIVDFRHGLYWAIKLNITTTLPLFYEHFTVSKTNSRSNSSSILPKHRIKLDSALLSSISPEEFGRRCSNQEIAFLDATPDSANQFQQQKRMRLPKLYEFYGIDESFVTRFQPILKHKWLTKDEDYANNWPARSQNYNCTIFAHPYRSKFIKMSEEDEKLWKEIVRATPRPQYISKMAEEFIEEEMSQRFLAIHWRYDRIDFLSKGRCRKFTKTKRKRRGLLSYERACKEFYPLLSDVTPLATKILEFTTEHNFRHVFLALPPIEIRKLGNSIKEKLAEKKVFVKMEGAVKNFVLEKYPDCDYFREHTEDMLSLLEQEIVSKSTFFIRSLRSTWSSNIYFDRISHGINTTISVLDLMGIDIYAKPKPDK</sequence>
<dbReference type="PANTHER" id="PTHR13398:SF0">
    <property type="entry name" value="GDP-FUCOSE PROTEIN O-FUCOSYLTRANSFERASE 2"/>
    <property type="match status" value="1"/>
</dbReference>